<evidence type="ECO:0000313" key="3">
    <source>
        <dbReference type="Proteomes" id="UP000236454"/>
    </source>
</evidence>
<evidence type="ECO:0000256" key="1">
    <source>
        <dbReference type="SAM" id="SignalP"/>
    </source>
</evidence>
<dbReference type="Proteomes" id="UP000236454">
    <property type="component" value="Unassembled WGS sequence"/>
</dbReference>
<gene>
    <name evidence="2" type="ORF">SAMN05216474_0612</name>
</gene>
<name>A0A1I6Y2D5_9FLAO</name>
<keyword evidence="1" id="KW-0732">Signal</keyword>
<dbReference type="STRING" id="477690.SAMN05216474_0612"/>
<dbReference type="EMBL" id="FPAS01000001">
    <property type="protein sequence ID" value="SFT44596.1"/>
    <property type="molecule type" value="Genomic_DNA"/>
</dbReference>
<feature type="chain" id="PRO_5014731555" evidence="1">
    <location>
        <begin position="22"/>
        <end position="471"/>
    </location>
</feature>
<keyword evidence="3" id="KW-1185">Reference proteome</keyword>
<feature type="signal peptide" evidence="1">
    <location>
        <begin position="1"/>
        <end position="21"/>
    </location>
</feature>
<reference evidence="2 3" key="1">
    <citation type="submission" date="2016-10" db="EMBL/GenBank/DDBJ databases">
        <authorList>
            <person name="de Groot N.N."/>
        </authorList>
    </citation>
    <scope>NUCLEOTIDE SEQUENCE [LARGE SCALE GENOMIC DNA]</scope>
    <source>
        <strain evidence="2 3">CGMCC 1.7005</strain>
    </source>
</reference>
<sequence>MKVSILITALLFSLSFSLSFAQGYTQKVQFTEVLDTPLKKDTSLVYCAGVELVWNEIYKYLDETPLFIEEKEIVKQLNSAVSKNYTSPLEAKSYYATIGLESEGIQDTIARHVKDKFNKDYTKDSLPPTALLGYAYLYKNLAYKSGFSEDYPKEKFNNKYIVDYFGTAKSEYDNHEGMVLHDYVDEGNFILEILCKDTMDQLLFAQVPAGKSLQESYAYIMDRCAKNKTENLKGRDIIKLPYLSIDTTRHVTELEELRFSNASLHNKKIEKVTENLKLELNKKGVRIESEVRFAIVDYADEEEIPDGRTLSIDSAYFVIMKRKDKDLPYFMYYVNGPEFMRHFYIPMRPVTQEENNLTGRWQFMEKTFLDENQDTVIYDLFSNRKTLCLYNNSRSEIQSNLYVKKRGEFELKDSKLLLIWHESYNKRTQEVYMIVSFVADKEMLLKQGDTYYKMEYIHGHQEFKFIPTHAE</sequence>
<accession>A0A1I6Y2D5</accession>
<dbReference type="OrthoDB" id="1953107at2"/>
<protein>
    <submittedName>
        <fullName evidence="2">Uncharacterized protein</fullName>
    </submittedName>
</protein>
<proteinExistence type="predicted"/>
<organism evidence="2 3">
    <name type="scientific">Lishizhenia tianjinensis</name>
    <dbReference type="NCBI Taxonomy" id="477690"/>
    <lineage>
        <taxon>Bacteria</taxon>
        <taxon>Pseudomonadati</taxon>
        <taxon>Bacteroidota</taxon>
        <taxon>Flavobacteriia</taxon>
        <taxon>Flavobacteriales</taxon>
        <taxon>Crocinitomicaceae</taxon>
        <taxon>Lishizhenia</taxon>
    </lineage>
</organism>
<dbReference type="AlphaFoldDB" id="A0A1I6Y2D5"/>
<evidence type="ECO:0000313" key="2">
    <source>
        <dbReference type="EMBL" id="SFT44596.1"/>
    </source>
</evidence>
<dbReference type="RefSeq" id="WP_090246178.1">
    <property type="nucleotide sequence ID" value="NZ_FPAS01000001.1"/>
</dbReference>